<organism evidence="5 6">
    <name type="scientific">Paenarthrobacter ilicis</name>
    <dbReference type="NCBI Taxonomy" id="43665"/>
    <lineage>
        <taxon>Bacteria</taxon>
        <taxon>Bacillati</taxon>
        <taxon>Actinomycetota</taxon>
        <taxon>Actinomycetes</taxon>
        <taxon>Micrococcales</taxon>
        <taxon>Micrococcaceae</taxon>
        <taxon>Paenarthrobacter</taxon>
    </lineage>
</organism>
<dbReference type="InterPro" id="IPR050147">
    <property type="entry name" value="Ser/Thr_Dehydratase"/>
</dbReference>
<dbReference type="Proteomes" id="UP000802392">
    <property type="component" value="Unassembled WGS sequence"/>
</dbReference>
<keyword evidence="2" id="KW-0663">Pyridoxal phosphate</keyword>
<name>A0ABX0TKU7_9MICC</name>
<dbReference type="Pfam" id="PF00291">
    <property type="entry name" value="PALP"/>
    <property type="match status" value="1"/>
</dbReference>
<dbReference type="EC" id="4.3.1.19" evidence="5"/>
<keyword evidence="6" id="KW-1185">Reference proteome</keyword>
<evidence type="ECO:0000256" key="3">
    <source>
        <dbReference type="ARBA" id="ARBA00023239"/>
    </source>
</evidence>
<dbReference type="SUPFAM" id="SSF53686">
    <property type="entry name" value="Tryptophan synthase beta subunit-like PLP-dependent enzymes"/>
    <property type="match status" value="1"/>
</dbReference>
<comment type="caution">
    <text evidence="5">The sequence shown here is derived from an EMBL/GenBank/DDBJ whole genome shotgun (WGS) entry which is preliminary data.</text>
</comment>
<dbReference type="NCBIfam" id="NF006094">
    <property type="entry name" value="PRK08246.1"/>
    <property type="match status" value="1"/>
</dbReference>
<dbReference type="RefSeq" id="WP_167267696.1">
    <property type="nucleotide sequence ID" value="NZ_BAAAVO010000002.1"/>
</dbReference>
<dbReference type="Gene3D" id="3.40.50.1100">
    <property type="match status" value="2"/>
</dbReference>
<proteinExistence type="predicted"/>
<dbReference type="EMBL" id="JAAOZD010000005">
    <property type="protein sequence ID" value="NIJ02480.1"/>
    <property type="molecule type" value="Genomic_DNA"/>
</dbReference>
<evidence type="ECO:0000313" key="6">
    <source>
        <dbReference type="Proteomes" id="UP000802392"/>
    </source>
</evidence>
<reference evidence="5 6" key="1">
    <citation type="submission" date="2020-03" db="EMBL/GenBank/DDBJ databases">
        <title>Genomic Encyclopedia of Type Strains, Phase III (KMG-III): the genomes of soil and plant-associated and newly described type strains.</title>
        <authorList>
            <person name="Whitman W."/>
        </authorList>
    </citation>
    <scope>NUCLEOTIDE SEQUENCE [LARGE SCALE GENOMIC DNA]</scope>
    <source>
        <strain evidence="5 6">CECT 4207</strain>
    </source>
</reference>
<dbReference type="GO" id="GO:0004794">
    <property type="term" value="F:threonine deaminase activity"/>
    <property type="evidence" value="ECO:0007669"/>
    <property type="project" value="UniProtKB-EC"/>
</dbReference>
<evidence type="ECO:0000313" key="5">
    <source>
        <dbReference type="EMBL" id="NIJ02480.1"/>
    </source>
</evidence>
<keyword evidence="3 5" id="KW-0456">Lyase</keyword>
<comment type="cofactor">
    <cofactor evidence="1">
        <name>pyridoxal 5'-phosphate</name>
        <dbReference type="ChEBI" id="CHEBI:597326"/>
    </cofactor>
</comment>
<accession>A0ABX0TKU7</accession>
<dbReference type="InterPro" id="IPR036052">
    <property type="entry name" value="TrpB-like_PALP_sf"/>
</dbReference>
<feature type="domain" description="Tryptophan synthase beta chain-like PALP" evidence="4">
    <location>
        <begin position="18"/>
        <end position="301"/>
    </location>
</feature>
<protein>
    <submittedName>
        <fullName evidence="5">Threonine dehydratase</fullName>
        <ecNumber evidence="5">4.3.1.19</ecNumber>
    </submittedName>
</protein>
<evidence type="ECO:0000256" key="2">
    <source>
        <dbReference type="ARBA" id="ARBA00022898"/>
    </source>
</evidence>
<evidence type="ECO:0000256" key="1">
    <source>
        <dbReference type="ARBA" id="ARBA00001933"/>
    </source>
</evidence>
<gene>
    <name evidence="5" type="ORF">FHR86_002821</name>
</gene>
<evidence type="ECO:0000259" key="4">
    <source>
        <dbReference type="Pfam" id="PF00291"/>
    </source>
</evidence>
<dbReference type="PANTHER" id="PTHR48078:SF6">
    <property type="entry name" value="L-THREONINE DEHYDRATASE CATABOLIC TDCB"/>
    <property type="match status" value="1"/>
</dbReference>
<dbReference type="InterPro" id="IPR001926">
    <property type="entry name" value="TrpB-like_PALP"/>
</dbReference>
<dbReference type="PANTHER" id="PTHR48078">
    <property type="entry name" value="THREONINE DEHYDRATASE, MITOCHONDRIAL-RELATED"/>
    <property type="match status" value="1"/>
</dbReference>
<sequence length="309" mass="31893">MVTRHEVEAAYTRTSGWVRHTPLAESGNREAYHLWFKCEYMQHTGSFKTRGAFNRLLTAQEDGALDPVAGIVVASGGNAGLANAYAAAKLGVPATVFVPESAPANKVHKLYAIGAHVVQGGAEYAEAYAAAVSFAEEKGAVYCHAYDQPEIVAGAGGVGLELLDELPDVDSILVAVGGGGLMGGIAAAVEGKAQVVGVEPENVPTLHTALAQGEPVDVAVSGVAADSLGARRIGGIGFDVARRAGVQSVLVSDELIIKARRRLWEDHRIVVEHGAAAAYAALLSGAHTPNDGETVAVVLCGANTDPAHF</sequence>